<dbReference type="GO" id="GO:0070210">
    <property type="term" value="C:Rpd3L-Expanded complex"/>
    <property type="evidence" value="ECO:0007669"/>
    <property type="project" value="TreeGrafter"/>
</dbReference>
<feature type="region of interest" description="Disordered" evidence="2">
    <location>
        <begin position="696"/>
        <end position="715"/>
    </location>
</feature>
<evidence type="ECO:0000313" key="5">
    <source>
        <dbReference type="Proteomes" id="UP000664521"/>
    </source>
</evidence>
<feature type="compositionally biased region" description="Polar residues" evidence="2">
    <location>
        <begin position="503"/>
        <end position="515"/>
    </location>
</feature>
<feature type="compositionally biased region" description="Basic and acidic residues" evidence="2">
    <location>
        <begin position="100"/>
        <end position="119"/>
    </location>
</feature>
<feature type="compositionally biased region" description="Polar residues" evidence="2">
    <location>
        <begin position="477"/>
        <end position="489"/>
    </location>
</feature>
<dbReference type="OrthoDB" id="1928087at2759"/>
<dbReference type="Gene3D" id="2.170.270.10">
    <property type="entry name" value="SET domain"/>
    <property type="match status" value="1"/>
</dbReference>
<dbReference type="PANTHER" id="PTHR46462">
    <property type="entry name" value="UPSET, ISOFORM A"/>
    <property type="match status" value="1"/>
</dbReference>
<dbReference type="PANTHER" id="PTHR46462:SF3">
    <property type="entry name" value="UPSET, ISOFORM A"/>
    <property type="match status" value="1"/>
</dbReference>
<dbReference type="SMART" id="SM00317">
    <property type="entry name" value="SET"/>
    <property type="match status" value="1"/>
</dbReference>
<dbReference type="GO" id="GO:0034967">
    <property type="term" value="C:Set3 complex"/>
    <property type="evidence" value="ECO:0007669"/>
    <property type="project" value="TreeGrafter"/>
</dbReference>
<name>A0A8H3IR63_9LECA</name>
<evidence type="ECO:0000256" key="1">
    <source>
        <dbReference type="ARBA" id="ARBA00022853"/>
    </source>
</evidence>
<dbReference type="PROSITE" id="PS50280">
    <property type="entry name" value="SET"/>
    <property type="match status" value="1"/>
</dbReference>
<feature type="region of interest" description="Disordered" evidence="2">
    <location>
        <begin position="746"/>
        <end position="843"/>
    </location>
</feature>
<feature type="compositionally biased region" description="Low complexity" evidence="2">
    <location>
        <begin position="829"/>
        <end position="838"/>
    </location>
</feature>
<feature type="compositionally biased region" description="Polar residues" evidence="2">
    <location>
        <begin position="754"/>
        <end position="770"/>
    </location>
</feature>
<gene>
    <name evidence="4" type="ORF">HETSPECPRED_007598</name>
</gene>
<feature type="region of interest" description="Disordered" evidence="2">
    <location>
        <begin position="621"/>
        <end position="687"/>
    </location>
</feature>
<keyword evidence="1" id="KW-0156">Chromatin regulator</keyword>
<sequence length="985" mass="108788">MTDIPSTLTTYTAPPLNANTLPNGSSGQAVDSAASPIEEEEDYTIKCFCGFQVDDGNTVFCDRCETWQHIECYYFEDYRNGQAPDVGSIEHACVDCSPRSYDKKSANERQRERFRPGERKVKKVQTKPIKRRAKLSEPNATVANGYSHEGYDQSIALDRTSGSPRDQGPPTKRPKTSHRNSGSINLHAGPLAPKSVSSRKASKNTNQHPSVNEYYLEPPSPEFVRLHDYDSGDASLLANIFNDIAITRSLSLWSHDVEALSLAANGLTQPQIFHRLNDPLDSVTMPQLHKEHRVDTSIEIEGRHPQWTFLTTENGMAQESIVGELCGRIGHMQDYCQDNANRWDYLRHPAPFVFFHPKLPIYIDTRQAGSICRYLRRSCRPNVELRTILEDGSDYRFIFIAKENLEAGTELTISWTTDEHIRRWMDQLSNPIKQEGTVDADLYVSDWVQKVLSNFGGCACESVEQCGLVKWLRPRDASNTSNGTLSNGKSWKGRNGHMKANATPDTGNGINSRASSEGMKRSDDEDLDNSRSVSGSKTPTRYGFGLPSFEISDREKRKIAAAEKNFEQLEHERQQPSHKRKKRSSGGSNLNTPTVATSVRTPSPMQTAYDANIWGQKQLGHGNISISQPNTPSMTSRPPYTDAGTARKRSGSPVAKYSHASLKRPNSSAKRSSHPNTPSVKSPLTPYNYVHSSVQTDVDKSDESDPAAAPQGHKKRVYISLGKRLLMRCQQDREQAQKERRMSIDNIADDKLSEGNNPQNTVKATSNVPAEQSVDLDKEMKEVTESLNLTLPDESSSDRPVEKPRPPDKDSILPDSPRTGIKPPPPPSVINSSPVMSSQGKPINGFRSAELRVQLPSTNHYSHDPASAPLMAATITPTIGRSSFSHTPNSYPPLFSSSTPSAVAPSPVKKVSLGEYFSRRKTESQIPTNGKAAGSSPTNCQGTNTIKGLGYGEDEGKVMLLEVNGVAGSPREVVEPLFERKSSAP</sequence>
<feature type="compositionally biased region" description="Polar residues" evidence="2">
    <location>
        <begin position="530"/>
        <end position="539"/>
    </location>
</feature>
<feature type="domain" description="SET" evidence="3">
    <location>
        <begin position="219"/>
        <end position="416"/>
    </location>
</feature>
<keyword evidence="5" id="KW-1185">Reference proteome</keyword>
<dbReference type="InterPro" id="IPR011011">
    <property type="entry name" value="Znf_FYVE_PHD"/>
</dbReference>
<dbReference type="GO" id="GO:0006325">
    <property type="term" value="P:chromatin organization"/>
    <property type="evidence" value="ECO:0007669"/>
    <property type="project" value="UniProtKB-KW"/>
</dbReference>
<evidence type="ECO:0000259" key="3">
    <source>
        <dbReference type="PROSITE" id="PS50280"/>
    </source>
</evidence>
<dbReference type="InterPro" id="IPR001214">
    <property type="entry name" value="SET_dom"/>
</dbReference>
<feature type="compositionally biased region" description="Basic and acidic residues" evidence="2">
    <location>
        <begin position="796"/>
        <end position="812"/>
    </location>
</feature>
<dbReference type="AlphaFoldDB" id="A0A8H3IR63"/>
<feature type="region of interest" description="Disordered" evidence="2">
    <location>
        <begin position="1"/>
        <end position="35"/>
    </location>
</feature>
<feature type="compositionally biased region" description="Polar residues" evidence="2">
    <location>
        <begin position="195"/>
        <end position="210"/>
    </location>
</feature>
<feature type="compositionally biased region" description="Basic residues" evidence="2">
    <location>
        <begin position="120"/>
        <end position="133"/>
    </location>
</feature>
<feature type="compositionally biased region" description="Polar residues" evidence="2">
    <location>
        <begin position="664"/>
        <end position="682"/>
    </location>
</feature>
<dbReference type="SUPFAM" id="SSF57903">
    <property type="entry name" value="FYVE/PHD zinc finger"/>
    <property type="match status" value="1"/>
</dbReference>
<feature type="compositionally biased region" description="Polar residues" evidence="2">
    <location>
        <begin position="624"/>
        <end position="638"/>
    </location>
</feature>
<reference evidence="4" key="1">
    <citation type="submission" date="2021-03" db="EMBL/GenBank/DDBJ databases">
        <authorList>
            <person name="Tagirdzhanova G."/>
        </authorList>
    </citation>
    <scope>NUCLEOTIDE SEQUENCE</scope>
</reference>
<dbReference type="GO" id="GO:0006355">
    <property type="term" value="P:regulation of DNA-templated transcription"/>
    <property type="evidence" value="ECO:0007669"/>
    <property type="project" value="TreeGrafter"/>
</dbReference>
<feature type="compositionally biased region" description="Basic and acidic residues" evidence="2">
    <location>
        <begin position="775"/>
        <end position="784"/>
    </location>
</feature>
<dbReference type="Gene3D" id="3.30.40.10">
    <property type="entry name" value="Zinc/RING finger domain, C3HC4 (zinc finger)"/>
    <property type="match status" value="1"/>
</dbReference>
<feature type="compositionally biased region" description="Polar residues" evidence="2">
    <location>
        <begin position="589"/>
        <end position="603"/>
    </location>
</feature>
<dbReference type="Pfam" id="PF00856">
    <property type="entry name" value="SET"/>
    <property type="match status" value="1"/>
</dbReference>
<feature type="region of interest" description="Disordered" evidence="2">
    <location>
        <begin position="921"/>
        <end position="947"/>
    </location>
</feature>
<dbReference type="SUPFAM" id="SSF82199">
    <property type="entry name" value="SET domain"/>
    <property type="match status" value="1"/>
</dbReference>
<dbReference type="InterPro" id="IPR013083">
    <property type="entry name" value="Znf_RING/FYVE/PHD"/>
</dbReference>
<comment type="caution">
    <text evidence="4">The sequence shown here is derived from an EMBL/GenBank/DDBJ whole genome shotgun (WGS) entry which is preliminary data.</text>
</comment>
<proteinExistence type="predicted"/>
<feature type="region of interest" description="Disordered" evidence="2">
    <location>
        <begin position="567"/>
        <end position="603"/>
    </location>
</feature>
<feature type="compositionally biased region" description="Polar residues" evidence="2">
    <location>
        <begin position="935"/>
        <end position="946"/>
    </location>
</feature>
<feature type="compositionally biased region" description="Polar residues" evidence="2">
    <location>
        <begin position="1"/>
        <end position="29"/>
    </location>
</feature>
<dbReference type="InterPro" id="IPR046341">
    <property type="entry name" value="SET_dom_sf"/>
</dbReference>
<accession>A0A8H3IR63</accession>
<dbReference type="EMBL" id="CAJPDS010000055">
    <property type="protein sequence ID" value="CAF9930310.1"/>
    <property type="molecule type" value="Genomic_DNA"/>
</dbReference>
<organism evidence="4 5">
    <name type="scientific">Heterodermia speciosa</name>
    <dbReference type="NCBI Taxonomy" id="116794"/>
    <lineage>
        <taxon>Eukaryota</taxon>
        <taxon>Fungi</taxon>
        <taxon>Dikarya</taxon>
        <taxon>Ascomycota</taxon>
        <taxon>Pezizomycotina</taxon>
        <taxon>Lecanoromycetes</taxon>
        <taxon>OSLEUM clade</taxon>
        <taxon>Lecanoromycetidae</taxon>
        <taxon>Caliciales</taxon>
        <taxon>Physciaceae</taxon>
        <taxon>Heterodermia</taxon>
    </lineage>
</organism>
<feature type="region of interest" description="Disordered" evidence="2">
    <location>
        <begin position="100"/>
        <end position="216"/>
    </location>
</feature>
<protein>
    <recommendedName>
        <fullName evidence="3">SET domain-containing protein</fullName>
    </recommendedName>
</protein>
<dbReference type="Proteomes" id="UP000664521">
    <property type="component" value="Unassembled WGS sequence"/>
</dbReference>
<feature type="region of interest" description="Disordered" evidence="2">
    <location>
        <begin position="477"/>
        <end position="549"/>
    </location>
</feature>
<evidence type="ECO:0000313" key="4">
    <source>
        <dbReference type="EMBL" id="CAF9930310.1"/>
    </source>
</evidence>
<evidence type="ECO:0000256" key="2">
    <source>
        <dbReference type="SAM" id="MobiDB-lite"/>
    </source>
</evidence>